<dbReference type="Pfam" id="PF13614">
    <property type="entry name" value="AAA_31"/>
    <property type="match status" value="1"/>
</dbReference>
<dbReference type="PANTHER" id="PTHR13696">
    <property type="entry name" value="P-LOOP CONTAINING NUCLEOSIDE TRIPHOSPHATE HYDROLASE"/>
    <property type="match status" value="1"/>
</dbReference>
<reference evidence="2 3" key="1">
    <citation type="journal article" date="2016" name="Nat. Commun.">
        <title>Thousands of microbial genomes shed light on interconnected biogeochemical processes in an aquifer system.</title>
        <authorList>
            <person name="Anantharaman K."/>
            <person name="Brown C.T."/>
            <person name="Hug L.A."/>
            <person name="Sharon I."/>
            <person name="Castelle C.J."/>
            <person name="Probst A.J."/>
            <person name="Thomas B.C."/>
            <person name="Singh A."/>
            <person name="Wilkins M.J."/>
            <person name="Karaoz U."/>
            <person name="Brodie E.L."/>
            <person name="Williams K.H."/>
            <person name="Hubbard S.S."/>
            <person name="Banfield J.F."/>
        </authorList>
    </citation>
    <scope>NUCLEOTIDE SEQUENCE [LARGE SCALE GENOMIC DNA]</scope>
</reference>
<sequence length="263" mass="28924">MAQIFAIVNQKGGVGKTTTTLNLGAYLSACGKKVLMVDLDPQANATSGIGIDHQALEQSVYDLLVGRVTIGQVIYKTSHDGLHIVPSNQALAGASVELVSEQNREFKLAQALEPVRTEYDFILVDCPPSLGLLTLNGLVAADRVLIPIQAEYYALEGLGQLLNTIRLVKENLRPELDVFGALITMYDSRTRLSKDVMTELYRHFPDKIFRSVIPRSVRLAEAPSFGQTILGYAPDSKAARSYERLRDEFLVRFDEGALVPSML</sequence>
<organism evidence="2 3">
    <name type="scientific">Candidatus Uhrbacteria bacterium RIFCSPHIGHO2_02_FULL_53_13</name>
    <dbReference type="NCBI Taxonomy" id="1802389"/>
    <lineage>
        <taxon>Bacteria</taxon>
        <taxon>Candidatus Uhriibacteriota</taxon>
    </lineage>
</organism>
<comment type="caution">
    <text evidence="2">The sequence shown here is derived from an EMBL/GenBank/DDBJ whole genome shotgun (WGS) entry which is preliminary data.</text>
</comment>
<feature type="domain" description="AAA" evidence="1">
    <location>
        <begin position="3"/>
        <end position="177"/>
    </location>
</feature>
<evidence type="ECO:0000313" key="3">
    <source>
        <dbReference type="Proteomes" id="UP000177097"/>
    </source>
</evidence>
<proteinExistence type="predicted"/>
<dbReference type="PANTHER" id="PTHR13696:SF52">
    <property type="entry name" value="PARA FAMILY PROTEIN CT_582"/>
    <property type="match status" value="1"/>
</dbReference>
<accession>A0A1F7U0F1</accession>
<dbReference type="PRINTS" id="PR00091">
    <property type="entry name" value="NITROGNASEII"/>
</dbReference>
<dbReference type="PIRSF" id="PIRSF009320">
    <property type="entry name" value="Nuc_binding_HP_1000"/>
    <property type="match status" value="1"/>
</dbReference>
<name>A0A1F7U0F1_9BACT</name>
<dbReference type="CDD" id="cd02042">
    <property type="entry name" value="ParAB_family"/>
    <property type="match status" value="1"/>
</dbReference>
<dbReference type="FunFam" id="3.40.50.300:FF:000285">
    <property type="entry name" value="Sporulation initiation inhibitor Soj"/>
    <property type="match status" value="1"/>
</dbReference>
<dbReference type="InterPro" id="IPR050678">
    <property type="entry name" value="DNA_Partitioning_ATPase"/>
</dbReference>
<dbReference type="EMBL" id="MGDX01000006">
    <property type="protein sequence ID" value="OGL71759.1"/>
    <property type="molecule type" value="Genomic_DNA"/>
</dbReference>
<dbReference type="STRING" id="1802389.A3C17_03015"/>
<dbReference type="SUPFAM" id="SSF52540">
    <property type="entry name" value="P-loop containing nucleoside triphosphate hydrolases"/>
    <property type="match status" value="1"/>
</dbReference>
<dbReference type="Gene3D" id="3.40.50.300">
    <property type="entry name" value="P-loop containing nucleotide triphosphate hydrolases"/>
    <property type="match status" value="1"/>
</dbReference>
<evidence type="ECO:0000313" key="2">
    <source>
        <dbReference type="EMBL" id="OGL71759.1"/>
    </source>
</evidence>
<gene>
    <name evidence="2" type="ORF">A3C17_03015</name>
</gene>
<protein>
    <recommendedName>
        <fullName evidence="1">AAA domain-containing protein</fullName>
    </recommendedName>
</protein>
<evidence type="ECO:0000259" key="1">
    <source>
        <dbReference type="Pfam" id="PF13614"/>
    </source>
</evidence>
<dbReference type="AlphaFoldDB" id="A0A1F7U0F1"/>
<dbReference type="Proteomes" id="UP000177097">
    <property type="component" value="Unassembled WGS sequence"/>
</dbReference>
<dbReference type="InterPro" id="IPR025669">
    <property type="entry name" value="AAA_dom"/>
</dbReference>
<dbReference type="InterPro" id="IPR027417">
    <property type="entry name" value="P-loop_NTPase"/>
</dbReference>